<sequence>MPCHSLSHYRPRNPGEVSFSCRKKQGAAVLSLPIQARCENTVALGDFGDWAIEHIDRWFAWARELGMGINRMEDIILVTGAHLTRSWTNVAFLEGQTDARVSFRVQVVADTSINWDVSPDRVMGAVLSYGPTGENLPEDQCIFLRGYRVTRRLMILPRLKGAAGPGPDSKGSDSERDMELIPISTVPEYRDPLHILLEYVAESAPDCDMVLVHDDDLARLDGFGDDTTFSSRVQWRLTCDAPSLRFVRFHSSQVSKMQMPTQKPSGQPRSQDRTYSKGGLCRRRHPLESLLVHLLPRASPNRVNLVAL</sequence>
<evidence type="ECO:0000313" key="3">
    <source>
        <dbReference type="Proteomes" id="UP001201163"/>
    </source>
</evidence>
<proteinExistence type="predicted"/>
<protein>
    <submittedName>
        <fullName evidence="2">Uncharacterized protein</fullName>
    </submittedName>
</protein>
<accession>A0AAD4LAP0</accession>
<keyword evidence="3" id="KW-1185">Reference proteome</keyword>
<dbReference type="Proteomes" id="UP001201163">
    <property type="component" value="Unassembled WGS sequence"/>
</dbReference>
<dbReference type="AlphaFoldDB" id="A0AAD4LAP0"/>
<reference evidence="2" key="1">
    <citation type="submission" date="2022-01" db="EMBL/GenBank/DDBJ databases">
        <title>Comparative genomics reveals a dynamic genome evolution in the ectomycorrhizal milk-cap (Lactarius) mushrooms.</title>
        <authorList>
            <consortium name="DOE Joint Genome Institute"/>
            <person name="Lebreton A."/>
            <person name="Tang N."/>
            <person name="Kuo A."/>
            <person name="LaButti K."/>
            <person name="Drula E."/>
            <person name="Barry K."/>
            <person name="Clum A."/>
            <person name="Lipzen A."/>
            <person name="Mousain D."/>
            <person name="Ng V."/>
            <person name="Wang R."/>
            <person name="Wang X."/>
            <person name="Dai Y."/>
            <person name="Henrissat B."/>
            <person name="Grigoriev I.V."/>
            <person name="Guerin-Laguette A."/>
            <person name="Yu F."/>
            <person name="Martin F.M."/>
        </authorList>
    </citation>
    <scope>NUCLEOTIDE SEQUENCE</scope>
    <source>
        <strain evidence="2">QP</strain>
    </source>
</reference>
<evidence type="ECO:0000313" key="2">
    <source>
        <dbReference type="EMBL" id="KAH8984117.1"/>
    </source>
</evidence>
<evidence type="ECO:0000256" key="1">
    <source>
        <dbReference type="SAM" id="MobiDB-lite"/>
    </source>
</evidence>
<feature type="compositionally biased region" description="Polar residues" evidence="1">
    <location>
        <begin position="255"/>
        <end position="269"/>
    </location>
</feature>
<dbReference type="EMBL" id="JAKELL010000079">
    <property type="protein sequence ID" value="KAH8984117.1"/>
    <property type="molecule type" value="Genomic_DNA"/>
</dbReference>
<feature type="region of interest" description="Disordered" evidence="1">
    <location>
        <begin position="255"/>
        <end position="278"/>
    </location>
</feature>
<gene>
    <name evidence="2" type="ORF">EDB92DRAFT_1501950</name>
</gene>
<comment type="caution">
    <text evidence="2">The sequence shown here is derived from an EMBL/GenBank/DDBJ whole genome shotgun (WGS) entry which is preliminary data.</text>
</comment>
<organism evidence="2 3">
    <name type="scientific">Lactarius akahatsu</name>
    <dbReference type="NCBI Taxonomy" id="416441"/>
    <lineage>
        <taxon>Eukaryota</taxon>
        <taxon>Fungi</taxon>
        <taxon>Dikarya</taxon>
        <taxon>Basidiomycota</taxon>
        <taxon>Agaricomycotina</taxon>
        <taxon>Agaricomycetes</taxon>
        <taxon>Russulales</taxon>
        <taxon>Russulaceae</taxon>
        <taxon>Lactarius</taxon>
    </lineage>
</organism>
<name>A0AAD4LAP0_9AGAM</name>